<accession>A0A4R5Q638</accession>
<evidence type="ECO:0000313" key="2">
    <source>
        <dbReference type="Proteomes" id="UP000295096"/>
    </source>
</evidence>
<comment type="caution">
    <text evidence="1">The sequence shown here is derived from an EMBL/GenBank/DDBJ whole genome shotgun (WGS) entry which is preliminary data.</text>
</comment>
<gene>
    <name evidence="1" type="ORF">E2C06_34085</name>
</gene>
<dbReference type="RefSeq" id="WP_133293001.1">
    <property type="nucleotide sequence ID" value="NZ_SMSJ01000148.1"/>
</dbReference>
<protein>
    <submittedName>
        <fullName evidence="1">Uncharacterized protein</fullName>
    </submittedName>
</protein>
<keyword evidence="2" id="KW-1185">Reference proteome</keyword>
<evidence type="ECO:0000313" key="1">
    <source>
        <dbReference type="EMBL" id="TDH58166.1"/>
    </source>
</evidence>
<organism evidence="1 2">
    <name type="scientific">Dankookia rubra</name>
    <dbReference type="NCBI Taxonomy" id="1442381"/>
    <lineage>
        <taxon>Bacteria</taxon>
        <taxon>Pseudomonadati</taxon>
        <taxon>Pseudomonadota</taxon>
        <taxon>Alphaproteobacteria</taxon>
        <taxon>Acetobacterales</taxon>
        <taxon>Roseomonadaceae</taxon>
        <taxon>Dankookia</taxon>
    </lineage>
</organism>
<proteinExistence type="predicted"/>
<dbReference type="Proteomes" id="UP000295096">
    <property type="component" value="Unassembled WGS sequence"/>
</dbReference>
<dbReference type="AlphaFoldDB" id="A0A4R5Q638"/>
<name>A0A4R5Q638_9PROT</name>
<sequence length="98" mass="10696">MNAPSPWIIMDRAGGTTEHTTRVDWLAEWRHRIRALETADRPAELRREGLERMLAANTGTFQALLEHGALDAVLDVTGAAATADARLSCLNTSQEIAA</sequence>
<dbReference type="EMBL" id="SMSJ01000148">
    <property type="protein sequence ID" value="TDH58166.1"/>
    <property type="molecule type" value="Genomic_DNA"/>
</dbReference>
<reference evidence="1 2" key="1">
    <citation type="journal article" date="2016" name="J. Microbiol.">
        <title>Dankookia rubra gen. nov., sp. nov., an alphaproteobacterium isolated from sediment of a shallow stream.</title>
        <authorList>
            <person name="Kim W.H."/>
            <person name="Kim D.H."/>
            <person name="Kang K."/>
            <person name="Ahn T.Y."/>
        </authorList>
    </citation>
    <scope>NUCLEOTIDE SEQUENCE [LARGE SCALE GENOMIC DNA]</scope>
    <source>
        <strain evidence="1 2">JCM30602</strain>
    </source>
</reference>